<name>A0A1E8PN24_9BURK</name>
<sequence length="64" mass="7505">MSETIYYKTITISTSDFVAIEMAIRKEIGYLERWLAESHEFAMGRDINVRRLFDLRVALVEFSA</sequence>
<evidence type="ECO:0000313" key="2">
    <source>
        <dbReference type="Proteomes" id="UP000092634"/>
    </source>
</evidence>
<protein>
    <submittedName>
        <fullName evidence="1">Uncharacterized protein</fullName>
    </submittedName>
</protein>
<dbReference type="AlphaFoldDB" id="A0A1E8PN24"/>
<gene>
    <name evidence="1" type="ORF">BA896_023340</name>
</gene>
<dbReference type="Proteomes" id="UP000092634">
    <property type="component" value="Unassembled WGS sequence"/>
</dbReference>
<dbReference type="EMBL" id="MAQB02000003">
    <property type="protein sequence ID" value="OFJ47595.1"/>
    <property type="molecule type" value="Genomic_DNA"/>
</dbReference>
<proteinExistence type="predicted"/>
<reference evidence="1 2" key="1">
    <citation type="submission" date="2016-10" db="EMBL/GenBank/DDBJ databases">
        <title>Updated version of Genome Assembly of Janthinobacterium lividum ERGS5:01.</title>
        <authorList>
            <person name="Kumar R."/>
            <person name="Acharya V."/>
            <person name="Singh D."/>
        </authorList>
    </citation>
    <scope>NUCLEOTIDE SEQUENCE [LARGE SCALE GENOMIC DNA]</scope>
    <source>
        <strain evidence="1 2">ERGS5:01</strain>
    </source>
</reference>
<evidence type="ECO:0000313" key="1">
    <source>
        <dbReference type="EMBL" id="OFJ47595.1"/>
    </source>
</evidence>
<organism evidence="1 2">
    <name type="scientific">Janthinobacterium lividum</name>
    <dbReference type="NCBI Taxonomy" id="29581"/>
    <lineage>
        <taxon>Bacteria</taxon>
        <taxon>Pseudomonadati</taxon>
        <taxon>Pseudomonadota</taxon>
        <taxon>Betaproteobacteria</taxon>
        <taxon>Burkholderiales</taxon>
        <taxon>Oxalobacteraceae</taxon>
        <taxon>Janthinobacterium</taxon>
    </lineage>
</organism>
<accession>A0A1E8PN24</accession>
<comment type="caution">
    <text evidence="1">The sequence shown here is derived from an EMBL/GenBank/DDBJ whole genome shotgun (WGS) entry which is preliminary data.</text>
</comment>